<keyword evidence="3" id="KW-0496">Mitochondrion</keyword>
<dbReference type="EMBL" id="MBFR01000065">
    <property type="protein sequence ID" value="PVU95092.1"/>
    <property type="molecule type" value="Genomic_DNA"/>
</dbReference>
<dbReference type="AlphaFoldDB" id="A0A2T9YRY3"/>
<evidence type="ECO:0000313" key="6">
    <source>
        <dbReference type="EMBL" id="PVU95092.1"/>
    </source>
</evidence>
<dbReference type="GO" id="GO:0005739">
    <property type="term" value="C:mitochondrion"/>
    <property type="evidence" value="ECO:0007669"/>
    <property type="project" value="UniProtKB-SubCell"/>
</dbReference>
<dbReference type="InterPro" id="IPR036249">
    <property type="entry name" value="Thioredoxin-like_sf"/>
</dbReference>
<evidence type="ECO:0000256" key="2">
    <source>
        <dbReference type="ARBA" id="ARBA00022980"/>
    </source>
</evidence>
<dbReference type="SUPFAM" id="SSF52833">
    <property type="entry name" value="Thioredoxin-like"/>
    <property type="match status" value="1"/>
</dbReference>
<sequence>MNNFQKIVQKLETGSAAVKLNPGLKSLNLTFFTKSCAHGARYFWKKDLPKLMYNNPQAKFTVTIPEVSVKPSIEIELDSGKKVIDISGLNSDQVLKKVIESAS</sequence>
<feature type="domain" description="Ribosomal protein/NADH dehydrogenase" evidence="5">
    <location>
        <begin position="34"/>
        <end position="103"/>
    </location>
</feature>
<protein>
    <recommendedName>
        <fullName evidence="5">Ribosomal protein/NADH dehydrogenase domain-containing protein</fullName>
    </recommendedName>
</protein>
<evidence type="ECO:0000256" key="3">
    <source>
        <dbReference type="ARBA" id="ARBA00023128"/>
    </source>
</evidence>
<evidence type="ECO:0000259" key="5">
    <source>
        <dbReference type="SMART" id="SM00916"/>
    </source>
</evidence>
<dbReference type="InterPro" id="IPR040049">
    <property type="entry name" value="Ribosomal_mS25/mL61"/>
</dbReference>
<evidence type="ECO:0000313" key="7">
    <source>
        <dbReference type="Proteomes" id="UP000245383"/>
    </source>
</evidence>
<gene>
    <name evidence="6" type="ORF">BB561_002055</name>
</gene>
<keyword evidence="4" id="KW-0687">Ribonucleoprotein</keyword>
<dbReference type="GO" id="GO:1990904">
    <property type="term" value="C:ribonucleoprotein complex"/>
    <property type="evidence" value="ECO:0007669"/>
    <property type="project" value="UniProtKB-KW"/>
</dbReference>
<dbReference type="STRING" id="133385.A0A2T9YRY3"/>
<accession>A0A2T9YRY3</accession>
<keyword evidence="2" id="KW-0689">Ribosomal protein</keyword>
<evidence type="ECO:0000256" key="1">
    <source>
        <dbReference type="ARBA" id="ARBA00004173"/>
    </source>
</evidence>
<dbReference type="GO" id="GO:0003735">
    <property type="term" value="F:structural constituent of ribosome"/>
    <property type="evidence" value="ECO:0007669"/>
    <property type="project" value="InterPro"/>
</dbReference>
<dbReference type="InterPro" id="IPR007741">
    <property type="entry name" value="Ribosomal_mL43/mS25/NADH_DH"/>
</dbReference>
<dbReference type="PANTHER" id="PTHR13274:SF2">
    <property type="entry name" value="SMALL RIBOSOMAL SUBUNIT PROTEIN MS25"/>
    <property type="match status" value="1"/>
</dbReference>
<comment type="subcellular location">
    <subcellularLocation>
        <location evidence="1">Mitochondrion</location>
    </subcellularLocation>
</comment>
<dbReference type="SMART" id="SM00916">
    <property type="entry name" value="L51_S25_CI-B8"/>
    <property type="match status" value="1"/>
</dbReference>
<reference evidence="6 7" key="1">
    <citation type="journal article" date="2018" name="MBio">
        <title>Comparative Genomics Reveals the Core Gene Toolbox for the Fungus-Insect Symbiosis.</title>
        <authorList>
            <person name="Wang Y."/>
            <person name="Stata M."/>
            <person name="Wang W."/>
            <person name="Stajich J.E."/>
            <person name="White M.M."/>
            <person name="Moncalvo J.M."/>
        </authorList>
    </citation>
    <scope>NUCLEOTIDE SEQUENCE [LARGE SCALE GENOMIC DNA]</scope>
    <source>
        <strain evidence="6 7">SWE-8-4</strain>
    </source>
</reference>
<dbReference type="Pfam" id="PF05047">
    <property type="entry name" value="L51_S25_CI-B8"/>
    <property type="match status" value="1"/>
</dbReference>
<organism evidence="6 7">
    <name type="scientific">Smittium simulii</name>
    <dbReference type="NCBI Taxonomy" id="133385"/>
    <lineage>
        <taxon>Eukaryota</taxon>
        <taxon>Fungi</taxon>
        <taxon>Fungi incertae sedis</taxon>
        <taxon>Zoopagomycota</taxon>
        <taxon>Kickxellomycotina</taxon>
        <taxon>Harpellomycetes</taxon>
        <taxon>Harpellales</taxon>
        <taxon>Legeriomycetaceae</taxon>
        <taxon>Smittium</taxon>
    </lineage>
</organism>
<dbReference type="GO" id="GO:0005840">
    <property type="term" value="C:ribosome"/>
    <property type="evidence" value="ECO:0007669"/>
    <property type="project" value="UniProtKB-KW"/>
</dbReference>
<name>A0A2T9YRY3_9FUNG</name>
<keyword evidence="7" id="KW-1185">Reference proteome</keyword>
<dbReference type="OrthoDB" id="1696305at2759"/>
<proteinExistence type="predicted"/>
<evidence type="ECO:0000256" key="4">
    <source>
        <dbReference type="ARBA" id="ARBA00023274"/>
    </source>
</evidence>
<dbReference type="Gene3D" id="3.40.30.10">
    <property type="entry name" value="Glutaredoxin"/>
    <property type="match status" value="1"/>
</dbReference>
<comment type="caution">
    <text evidence="6">The sequence shown here is derived from an EMBL/GenBank/DDBJ whole genome shotgun (WGS) entry which is preliminary data.</text>
</comment>
<dbReference type="PANTHER" id="PTHR13274">
    <property type="entry name" value="MITOCHONDRIAL RIBOSOMAL PROTEIN S25"/>
    <property type="match status" value="1"/>
</dbReference>
<dbReference type="Proteomes" id="UP000245383">
    <property type="component" value="Unassembled WGS sequence"/>
</dbReference>